<evidence type="ECO:0000313" key="2">
    <source>
        <dbReference type="EMBL" id="TXD41795.1"/>
    </source>
</evidence>
<evidence type="ECO:0000313" key="3">
    <source>
        <dbReference type="Proteomes" id="UP000321046"/>
    </source>
</evidence>
<keyword evidence="1" id="KW-0812">Transmembrane</keyword>
<accession>A0A5C6XKY7</accession>
<comment type="caution">
    <text evidence="2">The sequence shown here is derived from an EMBL/GenBank/DDBJ whole genome shotgun (WGS) entry which is preliminary data.</text>
</comment>
<sequence length="330" mass="36100">MSDRADVPPSGWKTQAQQLGHALLACAALLAFIIVTSLAEEVDPLLMAFMLLTALLFLVRRARRRDPDARPTTAWGRMFAELFRVWMASHLVLGSIALAAGGVWMLAKEFLGGYFTPNQLLMLASLPAAWLYVVSLFLANANTIQGEPTSIAIAIKRTFPRTLPMVLAALLFCFVSSGLEVVLQTTTSSAALIWEGRAVTALITILLFPFVPLMLFEGRSLLSAPVTALRMTRTQWGRLVWIYLIMQLSGLLAMQIQIAITYGLADLSNLFVEVIANDVIHRLAQVTLTGPILGAYLLMLFYSTPMMVIVPLAAYRFLAGERTGSNSPPA</sequence>
<proteinExistence type="predicted"/>
<evidence type="ECO:0000256" key="1">
    <source>
        <dbReference type="SAM" id="Phobius"/>
    </source>
</evidence>
<dbReference type="EMBL" id="VOSL01000015">
    <property type="protein sequence ID" value="TXD41795.1"/>
    <property type="molecule type" value="Genomic_DNA"/>
</dbReference>
<feature type="transmembrane region" description="Helical" evidence="1">
    <location>
        <begin position="83"/>
        <end position="107"/>
    </location>
</feature>
<feature type="transmembrane region" description="Helical" evidence="1">
    <location>
        <begin position="293"/>
        <end position="315"/>
    </location>
</feature>
<name>A0A5C6XKY7_9DELT</name>
<feature type="transmembrane region" description="Helical" evidence="1">
    <location>
        <begin position="199"/>
        <end position="218"/>
    </location>
</feature>
<protein>
    <submittedName>
        <fullName evidence="2">Uncharacterized protein</fullName>
    </submittedName>
</protein>
<feature type="transmembrane region" description="Helical" evidence="1">
    <location>
        <begin position="21"/>
        <end position="39"/>
    </location>
</feature>
<reference evidence="2 3" key="1">
    <citation type="submission" date="2019-08" db="EMBL/GenBank/DDBJ databases">
        <title>Bradymonadales sp. TMQ2.</title>
        <authorList>
            <person name="Liang Q."/>
        </authorList>
    </citation>
    <scope>NUCLEOTIDE SEQUENCE [LARGE SCALE GENOMIC DNA]</scope>
    <source>
        <strain evidence="2 3">TMQ2</strain>
    </source>
</reference>
<dbReference type="Proteomes" id="UP000321046">
    <property type="component" value="Unassembled WGS sequence"/>
</dbReference>
<gene>
    <name evidence="2" type="ORF">FRC96_03615</name>
</gene>
<keyword evidence="1" id="KW-0472">Membrane</keyword>
<organism evidence="2 3">
    <name type="scientific">Lujinxingia vulgaris</name>
    <dbReference type="NCBI Taxonomy" id="2600176"/>
    <lineage>
        <taxon>Bacteria</taxon>
        <taxon>Deltaproteobacteria</taxon>
        <taxon>Bradymonadales</taxon>
        <taxon>Lujinxingiaceae</taxon>
        <taxon>Lujinxingia</taxon>
    </lineage>
</organism>
<dbReference type="PROSITE" id="PS51257">
    <property type="entry name" value="PROKAR_LIPOPROTEIN"/>
    <property type="match status" value="1"/>
</dbReference>
<feature type="transmembrane region" description="Helical" evidence="1">
    <location>
        <begin position="162"/>
        <end position="179"/>
    </location>
</feature>
<dbReference type="RefSeq" id="WP_146972788.1">
    <property type="nucleotide sequence ID" value="NZ_VOSL01000015.1"/>
</dbReference>
<feature type="transmembrane region" description="Helical" evidence="1">
    <location>
        <begin position="45"/>
        <end position="62"/>
    </location>
</feature>
<feature type="transmembrane region" description="Helical" evidence="1">
    <location>
        <begin position="119"/>
        <end position="141"/>
    </location>
</feature>
<feature type="transmembrane region" description="Helical" evidence="1">
    <location>
        <begin position="239"/>
        <end position="260"/>
    </location>
</feature>
<keyword evidence="1" id="KW-1133">Transmembrane helix</keyword>
<dbReference type="AlphaFoldDB" id="A0A5C6XKY7"/>
<dbReference type="OrthoDB" id="9818323at2"/>